<organism evidence="13">
    <name type="scientific">Dichomitus squalens</name>
    <dbReference type="NCBI Taxonomy" id="114155"/>
    <lineage>
        <taxon>Eukaryota</taxon>
        <taxon>Fungi</taxon>
        <taxon>Dikarya</taxon>
        <taxon>Basidiomycota</taxon>
        <taxon>Agaricomycotina</taxon>
        <taxon>Agaricomycetes</taxon>
        <taxon>Polyporales</taxon>
        <taxon>Polyporaceae</taxon>
        <taxon>Dichomitus</taxon>
    </lineage>
</organism>
<dbReference type="OrthoDB" id="1288932at2759"/>
<evidence type="ECO:0000256" key="5">
    <source>
        <dbReference type="ARBA" id="ARBA00022989"/>
    </source>
</evidence>
<keyword evidence="2" id="KW-0813">Transport</keyword>
<dbReference type="InterPro" id="IPR006153">
    <property type="entry name" value="Cation/H_exchanger_TM"/>
</dbReference>
<sequence length="345" mass="36177">MPRAALPYEEPQLVDLLVIASFLYLLNVIRVVADYLLYAGIIAEITFGIIYGSPVANLLPIEWEATSTALGYLGLVLVVFEGGLSTNLPVLLSNLPLSIVCALTGISIPIGFSFALLNAGFGYKPLEAFAAGASLSSTSLGTTLAALNSITRNSGATPAEKQPTHIASSIPSSPHQLPLQQTRIGTVLISAAIIDDVIGLVIASLIPALASVDSDSHGTSHGHLAWTVVRPLLSSFLIAVGASVIARFMLRPAFWHCGTGERWCAPAREGKAWGACAFAREGSGWGTTAHADAVKLLAMVAVVSGMAAIANCQYIRSHASSSWNLVTPQTPTQAFCTARILPVIY</sequence>
<name>A0A4Q9MJJ9_9APHY</name>
<dbReference type="GO" id="GO:0006814">
    <property type="term" value="P:sodium ion transport"/>
    <property type="evidence" value="ECO:0007669"/>
    <property type="project" value="UniProtKB-KW"/>
</dbReference>
<feature type="region of interest" description="Disordered" evidence="10">
    <location>
        <begin position="154"/>
        <end position="175"/>
    </location>
</feature>
<evidence type="ECO:0000313" key="13">
    <source>
        <dbReference type="EMBL" id="TBU27734.1"/>
    </source>
</evidence>
<feature type="transmembrane region" description="Helical" evidence="11">
    <location>
        <begin position="70"/>
        <end position="91"/>
    </location>
</feature>
<feature type="transmembrane region" description="Helical" evidence="11">
    <location>
        <begin position="232"/>
        <end position="250"/>
    </location>
</feature>
<reference evidence="13" key="1">
    <citation type="submission" date="2019-01" db="EMBL/GenBank/DDBJ databases">
        <title>Draft genome sequences of three monokaryotic isolates of the white-rot basidiomycete fungus Dichomitus squalens.</title>
        <authorList>
            <consortium name="DOE Joint Genome Institute"/>
            <person name="Lopez S.C."/>
            <person name="Andreopoulos B."/>
            <person name="Pangilinan J."/>
            <person name="Lipzen A."/>
            <person name="Riley R."/>
            <person name="Ahrendt S."/>
            <person name="Ng V."/>
            <person name="Barry K."/>
            <person name="Daum C."/>
            <person name="Grigoriev I.V."/>
            <person name="Hilden K.S."/>
            <person name="Makela M.R."/>
            <person name="de Vries R.P."/>
        </authorList>
    </citation>
    <scope>NUCLEOTIDE SEQUENCE [LARGE SCALE GENOMIC DNA]</scope>
    <source>
        <strain evidence="13">OM18370.1</strain>
    </source>
</reference>
<dbReference type="InterPro" id="IPR038770">
    <property type="entry name" value="Na+/solute_symporter_sf"/>
</dbReference>
<feature type="transmembrane region" description="Helical" evidence="11">
    <location>
        <begin position="187"/>
        <end position="212"/>
    </location>
</feature>
<dbReference type="PANTHER" id="PTHR43562:SF3">
    <property type="entry name" value="SODIUM ION_PROTON EXCHANGER (EUROFUNG)"/>
    <property type="match status" value="1"/>
</dbReference>
<evidence type="ECO:0000256" key="9">
    <source>
        <dbReference type="ARBA" id="ARBA00023201"/>
    </source>
</evidence>
<keyword evidence="8 11" id="KW-0472">Membrane</keyword>
<keyword evidence="6" id="KW-0915">Sodium</keyword>
<accession>A0A4Q9MJJ9</accession>
<evidence type="ECO:0000256" key="7">
    <source>
        <dbReference type="ARBA" id="ARBA00023065"/>
    </source>
</evidence>
<evidence type="ECO:0000256" key="1">
    <source>
        <dbReference type="ARBA" id="ARBA00004141"/>
    </source>
</evidence>
<protein>
    <recommendedName>
        <fullName evidence="12">Cation/H+ exchanger transmembrane domain-containing protein</fullName>
    </recommendedName>
</protein>
<evidence type="ECO:0000256" key="8">
    <source>
        <dbReference type="ARBA" id="ARBA00023136"/>
    </source>
</evidence>
<evidence type="ECO:0000256" key="6">
    <source>
        <dbReference type="ARBA" id="ARBA00023053"/>
    </source>
</evidence>
<dbReference type="PANTHER" id="PTHR43562">
    <property type="entry name" value="NAPA-TYPE SODIUM/HYDROGEN ANTIPORTER"/>
    <property type="match status" value="1"/>
</dbReference>
<dbReference type="GO" id="GO:0015297">
    <property type="term" value="F:antiporter activity"/>
    <property type="evidence" value="ECO:0007669"/>
    <property type="project" value="UniProtKB-KW"/>
</dbReference>
<dbReference type="GO" id="GO:0016020">
    <property type="term" value="C:membrane"/>
    <property type="evidence" value="ECO:0007669"/>
    <property type="project" value="UniProtKB-SubCell"/>
</dbReference>
<evidence type="ECO:0000256" key="11">
    <source>
        <dbReference type="SAM" id="Phobius"/>
    </source>
</evidence>
<keyword evidence="5 11" id="KW-1133">Transmembrane helix</keyword>
<evidence type="ECO:0000256" key="10">
    <source>
        <dbReference type="SAM" id="MobiDB-lite"/>
    </source>
</evidence>
<keyword evidence="4 11" id="KW-0812">Transmembrane</keyword>
<keyword evidence="7" id="KW-0406">Ion transport</keyword>
<evidence type="ECO:0000256" key="3">
    <source>
        <dbReference type="ARBA" id="ARBA00022449"/>
    </source>
</evidence>
<evidence type="ECO:0000256" key="4">
    <source>
        <dbReference type="ARBA" id="ARBA00022692"/>
    </source>
</evidence>
<dbReference type="EMBL" id="ML143429">
    <property type="protein sequence ID" value="TBU27734.1"/>
    <property type="molecule type" value="Genomic_DNA"/>
</dbReference>
<dbReference type="Gene3D" id="1.20.1530.20">
    <property type="match status" value="1"/>
</dbReference>
<evidence type="ECO:0000256" key="2">
    <source>
        <dbReference type="ARBA" id="ARBA00022448"/>
    </source>
</evidence>
<dbReference type="Proteomes" id="UP000292957">
    <property type="component" value="Unassembled WGS sequence"/>
</dbReference>
<dbReference type="Pfam" id="PF00999">
    <property type="entry name" value="Na_H_Exchanger"/>
    <property type="match status" value="1"/>
</dbReference>
<keyword evidence="9" id="KW-0739">Sodium transport</keyword>
<proteinExistence type="predicted"/>
<feature type="transmembrane region" description="Helical" evidence="11">
    <location>
        <begin position="97"/>
        <end position="117"/>
    </location>
</feature>
<feature type="transmembrane region" description="Helical" evidence="11">
    <location>
        <begin position="35"/>
        <end position="58"/>
    </location>
</feature>
<feature type="transmembrane region" description="Helical" evidence="11">
    <location>
        <begin position="12"/>
        <end position="29"/>
    </location>
</feature>
<gene>
    <name evidence="13" type="ORF">BD311DRAFT_370992</name>
</gene>
<dbReference type="AlphaFoldDB" id="A0A4Q9MJJ9"/>
<dbReference type="GO" id="GO:1902600">
    <property type="term" value="P:proton transmembrane transport"/>
    <property type="evidence" value="ECO:0007669"/>
    <property type="project" value="InterPro"/>
</dbReference>
<comment type="subcellular location">
    <subcellularLocation>
        <location evidence="1">Membrane</location>
        <topology evidence="1">Multi-pass membrane protein</topology>
    </subcellularLocation>
</comment>
<feature type="compositionally biased region" description="Polar residues" evidence="10">
    <location>
        <begin position="165"/>
        <end position="175"/>
    </location>
</feature>
<keyword evidence="3" id="KW-0050">Antiport</keyword>
<evidence type="ECO:0000259" key="12">
    <source>
        <dbReference type="Pfam" id="PF00999"/>
    </source>
</evidence>
<feature type="domain" description="Cation/H+ exchanger transmembrane" evidence="12">
    <location>
        <begin position="35"/>
        <end position="251"/>
    </location>
</feature>